<dbReference type="RefSeq" id="WP_144388583.1">
    <property type="nucleotide sequence ID" value="NZ_CANNCB010000031.1"/>
</dbReference>
<evidence type="ECO:0000313" key="2">
    <source>
        <dbReference type="Proteomes" id="UP000319828"/>
    </source>
</evidence>
<proteinExistence type="predicted"/>
<dbReference type="EMBL" id="VMKJ01000026">
    <property type="protein sequence ID" value="TVO35092.1"/>
    <property type="molecule type" value="Genomic_DNA"/>
</dbReference>
<sequence>MKLLNARIRDTQLEVDIDGETLKPTDVINVSAGQEDSDGFLLMGNEFSIYLTNTQLDAQIIIDKAIGIAEQAISIASKNVVTAVSGGNGAPAVGTVEVLAPGAKSELESIKQDLEDLKLR</sequence>
<reference evidence="1 2" key="1">
    <citation type="submission" date="2019-07" db="EMBL/GenBank/DDBJ databases">
        <title>The draft genome sequence of Vibrio algivorus M1486.</title>
        <authorList>
            <person name="Meng X."/>
        </authorList>
    </citation>
    <scope>NUCLEOTIDE SEQUENCE [LARGE SCALE GENOMIC DNA]</scope>
    <source>
        <strain evidence="1 2">M1486</strain>
    </source>
</reference>
<evidence type="ECO:0000313" key="1">
    <source>
        <dbReference type="EMBL" id="TVO35092.1"/>
    </source>
</evidence>
<name>A0A557P357_9VIBR</name>
<comment type="caution">
    <text evidence="1">The sequence shown here is derived from an EMBL/GenBank/DDBJ whole genome shotgun (WGS) entry which is preliminary data.</text>
</comment>
<organism evidence="1 2">
    <name type="scientific">Vibrio algivorus</name>
    <dbReference type="NCBI Taxonomy" id="1667024"/>
    <lineage>
        <taxon>Bacteria</taxon>
        <taxon>Pseudomonadati</taxon>
        <taxon>Pseudomonadota</taxon>
        <taxon>Gammaproteobacteria</taxon>
        <taxon>Vibrionales</taxon>
        <taxon>Vibrionaceae</taxon>
        <taxon>Vibrio</taxon>
    </lineage>
</organism>
<dbReference type="AlphaFoldDB" id="A0A557P357"/>
<accession>A0A557P357</accession>
<dbReference type="Proteomes" id="UP000319828">
    <property type="component" value="Unassembled WGS sequence"/>
</dbReference>
<gene>
    <name evidence="1" type="ORF">FOF44_12375</name>
</gene>
<protein>
    <submittedName>
        <fullName evidence="1">Uncharacterized protein</fullName>
    </submittedName>
</protein>